<gene>
    <name evidence="1" type="ORF">SAMN05216225_102445</name>
</gene>
<evidence type="ECO:0008006" key="3">
    <source>
        <dbReference type="Google" id="ProtNLM"/>
    </source>
</evidence>
<dbReference type="STRING" id="930117.SAMN05216225_102445"/>
<dbReference type="EMBL" id="FQVW01000024">
    <property type="protein sequence ID" value="SHG28478.1"/>
    <property type="molecule type" value="Genomic_DNA"/>
</dbReference>
<accession>A0A1M5IJF9</accession>
<organism evidence="1 2">
    <name type="scientific">Ornithinibacillus halophilus</name>
    <dbReference type="NCBI Taxonomy" id="930117"/>
    <lineage>
        <taxon>Bacteria</taxon>
        <taxon>Bacillati</taxon>
        <taxon>Bacillota</taxon>
        <taxon>Bacilli</taxon>
        <taxon>Bacillales</taxon>
        <taxon>Bacillaceae</taxon>
        <taxon>Ornithinibacillus</taxon>
    </lineage>
</organism>
<dbReference type="AlphaFoldDB" id="A0A1M5IJF9"/>
<proteinExistence type="predicted"/>
<keyword evidence="2" id="KW-1185">Reference proteome</keyword>
<reference evidence="1 2" key="1">
    <citation type="submission" date="2016-11" db="EMBL/GenBank/DDBJ databases">
        <authorList>
            <person name="Jaros S."/>
            <person name="Januszkiewicz K."/>
            <person name="Wedrychowicz H."/>
        </authorList>
    </citation>
    <scope>NUCLEOTIDE SEQUENCE [LARGE SCALE GENOMIC DNA]</scope>
    <source>
        <strain evidence="1 2">IBRC-M 10683</strain>
    </source>
</reference>
<dbReference type="OrthoDB" id="6194521at2"/>
<protein>
    <recommendedName>
        <fullName evidence="3">NPH3 family protein</fullName>
    </recommendedName>
</protein>
<evidence type="ECO:0000313" key="1">
    <source>
        <dbReference type="EMBL" id="SHG28478.1"/>
    </source>
</evidence>
<name>A0A1M5IJF9_9BACI</name>
<dbReference type="Proteomes" id="UP000183988">
    <property type="component" value="Unassembled WGS sequence"/>
</dbReference>
<evidence type="ECO:0000313" key="2">
    <source>
        <dbReference type="Proteomes" id="UP000183988"/>
    </source>
</evidence>
<sequence>MLSKKILNELEQYINEHLVERTMMKFSELKREPILESDVIIDELESFIKDKQDASFAEVLFHYIDKEGLKDADVYKKVGLDRRHFSKIRSNPDYQVSKPTAISLAIALELNEKETEKLLHAAGFSLTDNHPFDLVIQFCINKKIYDIDEINQALDYLNLKTL</sequence>
<dbReference type="RefSeq" id="WP_072890762.1">
    <property type="nucleotide sequence ID" value="NZ_FQVW01000024.1"/>
</dbReference>